<feature type="compositionally biased region" description="Basic and acidic residues" evidence="7">
    <location>
        <begin position="714"/>
        <end position="731"/>
    </location>
</feature>
<evidence type="ECO:0000256" key="5">
    <source>
        <dbReference type="ARBA" id="ARBA00023212"/>
    </source>
</evidence>
<evidence type="ECO:0000256" key="3">
    <source>
        <dbReference type="ARBA" id="ARBA00022490"/>
    </source>
</evidence>
<evidence type="ECO:0000256" key="4">
    <source>
        <dbReference type="ARBA" id="ARBA00023054"/>
    </source>
</evidence>
<feature type="region of interest" description="Disordered" evidence="7">
    <location>
        <begin position="714"/>
        <end position="734"/>
    </location>
</feature>
<dbReference type="PANTHER" id="PTHR23162:SF10">
    <property type="entry name" value="FI13205P"/>
    <property type="match status" value="1"/>
</dbReference>
<dbReference type="GO" id="GO:0005813">
    <property type="term" value="C:centrosome"/>
    <property type="evidence" value="ECO:0007669"/>
    <property type="project" value="UniProtKB-SubCell"/>
</dbReference>
<feature type="region of interest" description="Disordered" evidence="7">
    <location>
        <begin position="1"/>
        <end position="75"/>
    </location>
</feature>
<dbReference type="AlphaFoldDB" id="A0AAD8ADU3"/>
<name>A0AAD8ADU3_DIPPU</name>
<keyword evidence="5" id="KW-0206">Cytoskeleton</keyword>
<feature type="coiled-coil region" evidence="6">
    <location>
        <begin position="125"/>
        <end position="156"/>
    </location>
</feature>
<sequence>DQIEANVQDNEERPDDTEIQQPQENQLGDVTGEPESPKPNEEIDPSLPVNLIEEGNEEDKETEQNAKPDTEYDISRSSTVSNIPIADAAVQAELKEADEKAIKAATLIRDMKKSIAAYAEKETLTKEDEITLEKMNAELKEKLDEFEEITKRIQTLCGLADLSSISLTTAKDTQKQTSVKPVELGIAAESKGTEAPGHEFEDLTEFISPEDKLPRVVVCGMQDQVPRIIVCDGLKKKKSGPLSRNACKNDCSNLMMSLTGRLTESYCLQERLASENADLEGARYTLEEALLCKDDAVDCLQKKIGNLQTEMRIVLQENSMLKEKLTQLTKYSPCPGSSRPKNTVVNYACSSPSMPQMRGPGDVGCRIQQCSTNTSQLECQLSNIEREVKMMQCELGQIQNERQQMEQQRKMIKTPLTLSSCQSPRDGSCNPQLRELREQYNRLKDDFENKVKEVASLRNENIEMRKIADLAREAQAAAEMTAQSLEEKYKHNELQSRMLNSSKEQMIEQEQQLMLAKQRFREASDELEELQSTLEDQSAQLDDYKNKYLQAQEQVEEQRRRIEMLEIDKSRISEQVNIELQRIKNQFQEQLHELTPLPDILTATQMKLSESQQKKKLAERSVEELSQALKEIANLQREMNDNRTSIQFGSDERTAMRNALENWEIQYNKLKEENTNMKANLARLEEASTQNQIRLQEKLHEITQLTAQLETVREESARQVSRTKDRSETSRRSLQNQIYELEKELAQSRASARSAQKDRDEIRQKMQNQINNLTESFDQAQLRIRNLQSHVNFLKTSYTDIPVFLSDNANLMITENVPTYGMDSCDCNF</sequence>
<feature type="non-terminal residue" evidence="8">
    <location>
        <position position="829"/>
    </location>
</feature>
<organism evidence="8 9">
    <name type="scientific">Diploptera punctata</name>
    <name type="common">Pacific beetle cockroach</name>
    <dbReference type="NCBI Taxonomy" id="6984"/>
    <lineage>
        <taxon>Eukaryota</taxon>
        <taxon>Metazoa</taxon>
        <taxon>Ecdysozoa</taxon>
        <taxon>Arthropoda</taxon>
        <taxon>Hexapoda</taxon>
        <taxon>Insecta</taxon>
        <taxon>Pterygota</taxon>
        <taxon>Neoptera</taxon>
        <taxon>Polyneoptera</taxon>
        <taxon>Dictyoptera</taxon>
        <taxon>Blattodea</taxon>
        <taxon>Blaberoidea</taxon>
        <taxon>Blaberidae</taxon>
        <taxon>Diplopterinae</taxon>
        <taxon>Diploptera</taxon>
    </lineage>
</organism>
<evidence type="ECO:0000256" key="1">
    <source>
        <dbReference type="ARBA" id="ARBA00004300"/>
    </source>
</evidence>
<evidence type="ECO:0000256" key="6">
    <source>
        <dbReference type="SAM" id="Coils"/>
    </source>
</evidence>
<gene>
    <name evidence="8" type="ORF">L9F63_011850</name>
</gene>
<protein>
    <submittedName>
        <fullName evidence="8">Uncharacterized protein</fullName>
    </submittedName>
</protein>
<reference evidence="8" key="1">
    <citation type="journal article" date="2023" name="IScience">
        <title>Live-bearing cockroach genome reveals convergent evolutionary mechanisms linked to viviparity in insects and beyond.</title>
        <authorList>
            <person name="Fouks B."/>
            <person name="Harrison M.C."/>
            <person name="Mikhailova A.A."/>
            <person name="Marchal E."/>
            <person name="English S."/>
            <person name="Carruthers M."/>
            <person name="Jennings E.C."/>
            <person name="Chiamaka E.L."/>
            <person name="Frigard R.A."/>
            <person name="Pippel M."/>
            <person name="Attardo G.M."/>
            <person name="Benoit J.B."/>
            <person name="Bornberg-Bauer E."/>
            <person name="Tobe S.S."/>
        </authorList>
    </citation>
    <scope>NUCLEOTIDE SEQUENCE</scope>
    <source>
        <strain evidence="8">Stay&amp;Tobe</strain>
    </source>
</reference>
<accession>A0AAD8ADU3</accession>
<keyword evidence="4 6" id="KW-0175">Coiled coil</keyword>
<dbReference type="EMBL" id="JASPKZ010001619">
    <property type="protein sequence ID" value="KAJ9597279.1"/>
    <property type="molecule type" value="Genomic_DNA"/>
</dbReference>
<comment type="similarity">
    <text evidence="2">Belongs to the ODF2 family.</text>
</comment>
<proteinExistence type="inferred from homology"/>
<comment type="caution">
    <text evidence="8">The sequence shown here is derived from an EMBL/GenBank/DDBJ whole genome shotgun (WGS) entry which is preliminary data.</text>
</comment>
<reference evidence="8" key="2">
    <citation type="submission" date="2023-05" db="EMBL/GenBank/DDBJ databases">
        <authorList>
            <person name="Fouks B."/>
        </authorList>
    </citation>
    <scope>NUCLEOTIDE SEQUENCE</scope>
    <source>
        <strain evidence="8">Stay&amp;Tobe</strain>
        <tissue evidence="8">Testes</tissue>
    </source>
</reference>
<evidence type="ECO:0000256" key="2">
    <source>
        <dbReference type="ARBA" id="ARBA00009316"/>
    </source>
</evidence>
<dbReference type="Proteomes" id="UP001233999">
    <property type="component" value="Unassembled WGS sequence"/>
</dbReference>
<keyword evidence="3" id="KW-0963">Cytoplasm</keyword>
<comment type="subcellular location">
    <subcellularLocation>
        <location evidence="1">Cytoplasm</location>
        <location evidence="1">Cytoskeleton</location>
        <location evidence="1">Microtubule organizing center</location>
        <location evidence="1">Centrosome</location>
    </subcellularLocation>
</comment>
<dbReference type="PANTHER" id="PTHR23162">
    <property type="entry name" value="OUTER DENSE FIBER OF SPERM TAILS 2"/>
    <property type="match status" value="1"/>
</dbReference>
<evidence type="ECO:0000313" key="9">
    <source>
        <dbReference type="Proteomes" id="UP001233999"/>
    </source>
</evidence>
<dbReference type="InterPro" id="IPR026099">
    <property type="entry name" value="Odf2-rel"/>
</dbReference>
<evidence type="ECO:0000256" key="7">
    <source>
        <dbReference type="SAM" id="MobiDB-lite"/>
    </source>
</evidence>
<evidence type="ECO:0000313" key="8">
    <source>
        <dbReference type="EMBL" id="KAJ9597279.1"/>
    </source>
</evidence>
<dbReference type="GO" id="GO:1902017">
    <property type="term" value="P:regulation of cilium assembly"/>
    <property type="evidence" value="ECO:0007669"/>
    <property type="project" value="TreeGrafter"/>
</dbReference>
<feature type="compositionally biased region" description="Polar residues" evidence="7">
    <location>
        <begin position="19"/>
        <end position="28"/>
    </location>
</feature>
<feature type="compositionally biased region" description="Basic and acidic residues" evidence="7">
    <location>
        <begin position="62"/>
        <end position="74"/>
    </location>
</feature>
<keyword evidence="9" id="KW-1185">Reference proteome</keyword>